<dbReference type="PANTHER" id="PTHR15892:SF2">
    <property type="entry name" value="LARGE RIBOSOMAL SUBUNIT PROTEIN UL30M"/>
    <property type="match status" value="1"/>
</dbReference>
<dbReference type="NCBIfam" id="TIGR01308">
    <property type="entry name" value="rpmD_bact"/>
    <property type="match status" value="1"/>
</dbReference>
<accession>A0A1H8J5E5</accession>
<evidence type="ECO:0000256" key="3">
    <source>
        <dbReference type="ARBA" id="ARBA00022980"/>
    </source>
</evidence>
<feature type="domain" description="Large ribosomal subunit protein uL30-like ferredoxin-like fold" evidence="6">
    <location>
        <begin position="5"/>
        <end position="54"/>
    </location>
</feature>
<dbReference type="FunFam" id="3.30.1390.20:FF:000001">
    <property type="entry name" value="50S ribosomal protein L30"/>
    <property type="match status" value="1"/>
</dbReference>
<comment type="subunit">
    <text evidence="2 5">Part of the 50S ribosomal subunit.</text>
</comment>
<gene>
    <name evidence="5" type="primary">rpmD</name>
    <name evidence="7" type="ORF">SAMN05216454_11120</name>
</gene>
<dbReference type="PANTHER" id="PTHR15892">
    <property type="entry name" value="MITOCHONDRIAL RIBOSOMAL PROTEIN L30"/>
    <property type="match status" value="1"/>
</dbReference>
<dbReference type="RefSeq" id="WP_091975826.1">
    <property type="nucleotide sequence ID" value="NZ_CAUWDX010000003.1"/>
</dbReference>
<dbReference type="EMBL" id="FODF01000011">
    <property type="protein sequence ID" value="SEN75889.1"/>
    <property type="molecule type" value="Genomic_DNA"/>
</dbReference>
<evidence type="ECO:0000313" key="7">
    <source>
        <dbReference type="EMBL" id="SEN75889.1"/>
    </source>
</evidence>
<proteinExistence type="inferred from homology"/>
<sequence>MSKIQIKLVRSVIGTNPNQRKTIEALGLKKREAVIVKEDNAQIRGMINKVSHLVEVTEIAE</sequence>
<dbReference type="CDD" id="cd01658">
    <property type="entry name" value="Ribosomal_L30"/>
    <property type="match status" value="1"/>
</dbReference>
<dbReference type="InterPro" id="IPR016082">
    <property type="entry name" value="Ribosomal_uL30_ferredoxin-like"/>
</dbReference>
<evidence type="ECO:0000313" key="8">
    <source>
        <dbReference type="Proteomes" id="UP000199512"/>
    </source>
</evidence>
<name>A0A1H8J5E5_9FIRM</name>
<dbReference type="Proteomes" id="UP000199512">
    <property type="component" value="Unassembled WGS sequence"/>
</dbReference>
<dbReference type="Pfam" id="PF00327">
    <property type="entry name" value="Ribosomal_L30"/>
    <property type="match status" value="1"/>
</dbReference>
<protein>
    <recommendedName>
        <fullName evidence="5">Large ribosomal subunit protein uL30</fullName>
    </recommendedName>
</protein>
<dbReference type="GO" id="GO:0006412">
    <property type="term" value="P:translation"/>
    <property type="evidence" value="ECO:0007669"/>
    <property type="project" value="UniProtKB-UniRule"/>
</dbReference>
<dbReference type="InterPro" id="IPR036919">
    <property type="entry name" value="Ribo_uL30_ferredoxin-like_sf"/>
</dbReference>
<dbReference type="HAMAP" id="MF_01371_B">
    <property type="entry name" value="Ribosomal_uL30_B"/>
    <property type="match status" value="1"/>
</dbReference>
<reference evidence="7 8" key="1">
    <citation type="submission" date="2016-10" db="EMBL/GenBank/DDBJ databases">
        <authorList>
            <person name="de Groot N.N."/>
        </authorList>
    </citation>
    <scope>NUCLEOTIDE SEQUENCE [LARGE SCALE GENOMIC DNA]</scope>
    <source>
        <strain evidence="7 8">Calf135</strain>
    </source>
</reference>
<evidence type="ECO:0000256" key="5">
    <source>
        <dbReference type="HAMAP-Rule" id="MF_01371"/>
    </source>
</evidence>
<keyword evidence="8" id="KW-1185">Reference proteome</keyword>
<evidence type="ECO:0000256" key="1">
    <source>
        <dbReference type="ARBA" id="ARBA00007594"/>
    </source>
</evidence>
<dbReference type="PIRSF" id="PIRSF002211">
    <property type="entry name" value="Ribosomal_L30_bac-type"/>
    <property type="match status" value="1"/>
</dbReference>
<dbReference type="GO" id="GO:0003735">
    <property type="term" value="F:structural constituent of ribosome"/>
    <property type="evidence" value="ECO:0007669"/>
    <property type="project" value="InterPro"/>
</dbReference>
<organism evidence="7 8">
    <name type="scientific">Peptostreptococcus russellii</name>
    <dbReference type="NCBI Taxonomy" id="215200"/>
    <lineage>
        <taxon>Bacteria</taxon>
        <taxon>Bacillati</taxon>
        <taxon>Bacillota</taxon>
        <taxon>Clostridia</taxon>
        <taxon>Peptostreptococcales</taxon>
        <taxon>Peptostreptococcaceae</taxon>
        <taxon>Peptostreptococcus</taxon>
    </lineage>
</organism>
<keyword evidence="4 5" id="KW-0687">Ribonucleoprotein</keyword>
<dbReference type="GO" id="GO:0022625">
    <property type="term" value="C:cytosolic large ribosomal subunit"/>
    <property type="evidence" value="ECO:0007669"/>
    <property type="project" value="TreeGrafter"/>
</dbReference>
<evidence type="ECO:0000256" key="4">
    <source>
        <dbReference type="ARBA" id="ARBA00023274"/>
    </source>
</evidence>
<dbReference type="Gene3D" id="3.30.1390.20">
    <property type="entry name" value="Ribosomal protein L30, ferredoxin-like fold domain"/>
    <property type="match status" value="1"/>
</dbReference>
<dbReference type="SUPFAM" id="SSF55129">
    <property type="entry name" value="Ribosomal protein L30p/L7e"/>
    <property type="match status" value="1"/>
</dbReference>
<evidence type="ECO:0000259" key="6">
    <source>
        <dbReference type="Pfam" id="PF00327"/>
    </source>
</evidence>
<dbReference type="OrthoDB" id="9812790at2"/>
<dbReference type="InterPro" id="IPR005996">
    <property type="entry name" value="Ribosomal_uL30_bac-type"/>
</dbReference>
<evidence type="ECO:0000256" key="2">
    <source>
        <dbReference type="ARBA" id="ARBA00011838"/>
    </source>
</evidence>
<dbReference type="AlphaFoldDB" id="A0A1H8J5E5"/>
<comment type="similarity">
    <text evidence="1 5">Belongs to the universal ribosomal protein uL30 family.</text>
</comment>
<dbReference type="STRING" id="215200.SAMN05216454_11120"/>
<keyword evidence="3 5" id="KW-0689">Ribosomal protein</keyword>